<evidence type="ECO:0000313" key="1">
    <source>
        <dbReference type="EMBL" id="RZU19015.1"/>
    </source>
</evidence>
<name>A0A4Q7X8P1_9ACTN</name>
<evidence type="ECO:0000313" key="2">
    <source>
        <dbReference type="Proteomes" id="UP000292027"/>
    </source>
</evidence>
<comment type="caution">
    <text evidence="1">The sequence shown here is derived from an EMBL/GenBank/DDBJ whole genome shotgun (WGS) entry which is preliminary data.</text>
</comment>
<dbReference type="AlphaFoldDB" id="A0A4Q7X8P1"/>
<protein>
    <recommendedName>
        <fullName evidence="3">HEAT repeat domain-containing protein</fullName>
    </recommendedName>
</protein>
<accession>A0A4Q7X8P1</accession>
<dbReference type="InterPro" id="IPR011989">
    <property type="entry name" value="ARM-like"/>
</dbReference>
<dbReference type="EMBL" id="SHKR01000011">
    <property type="protein sequence ID" value="RZU19015.1"/>
    <property type="molecule type" value="Genomic_DNA"/>
</dbReference>
<sequence length="174" mass="19612">MPLGLRYALPDCSGIDSLGRVDVPDPDGPDEIRIGPIVVPIIEDDDPWVAEDRALWSAANATARAMHTWEELRRGMSHEDWRVRHESVVRISARWRNDPRTLPAILQMAVEDPIPAARDSAVMCLTDYPAESVRGTLERAAHDPDAEVRWSANYCLAQHGFDHEPVWPDDEQTE</sequence>
<dbReference type="Gene3D" id="1.25.10.10">
    <property type="entry name" value="Leucine-rich Repeat Variant"/>
    <property type="match status" value="1"/>
</dbReference>
<dbReference type="SUPFAM" id="SSF48371">
    <property type="entry name" value="ARM repeat"/>
    <property type="match status" value="1"/>
</dbReference>
<evidence type="ECO:0008006" key="3">
    <source>
        <dbReference type="Google" id="ProtNLM"/>
    </source>
</evidence>
<organism evidence="1 2">
    <name type="scientific">Kribbella rubisoli</name>
    <dbReference type="NCBI Taxonomy" id="3075929"/>
    <lineage>
        <taxon>Bacteria</taxon>
        <taxon>Bacillati</taxon>
        <taxon>Actinomycetota</taxon>
        <taxon>Actinomycetes</taxon>
        <taxon>Propionibacteriales</taxon>
        <taxon>Kribbellaceae</taxon>
        <taxon>Kribbella</taxon>
    </lineage>
</organism>
<reference evidence="1 2" key="1">
    <citation type="journal article" date="2015" name="Stand. Genomic Sci.">
        <title>Genomic Encyclopedia of Bacterial and Archaeal Type Strains, Phase III: the genomes of soil and plant-associated and newly described type strains.</title>
        <authorList>
            <person name="Whitman W.B."/>
            <person name="Woyke T."/>
            <person name="Klenk H.P."/>
            <person name="Zhou Y."/>
            <person name="Lilburn T.G."/>
            <person name="Beck B.J."/>
            <person name="De Vos P."/>
            <person name="Vandamme P."/>
            <person name="Eisen J.A."/>
            <person name="Garrity G."/>
            <person name="Hugenholtz P."/>
            <person name="Kyrpides N.C."/>
        </authorList>
    </citation>
    <scope>NUCLEOTIDE SEQUENCE [LARGE SCALE GENOMIC DNA]</scope>
    <source>
        <strain evidence="1 2">VKM Ac-2540</strain>
    </source>
</reference>
<dbReference type="Pfam" id="PF13646">
    <property type="entry name" value="HEAT_2"/>
    <property type="match status" value="1"/>
</dbReference>
<keyword evidence="2" id="KW-1185">Reference proteome</keyword>
<dbReference type="InterPro" id="IPR016024">
    <property type="entry name" value="ARM-type_fold"/>
</dbReference>
<dbReference type="Proteomes" id="UP000292027">
    <property type="component" value="Unassembled WGS sequence"/>
</dbReference>
<gene>
    <name evidence="1" type="ORF">EV645_1219</name>
</gene>
<proteinExistence type="predicted"/>